<protein>
    <submittedName>
        <fullName evidence="1">Uncharacterized protein</fullName>
    </submittedName>
</protein>
<gene>
    <name evidence="1" type="ORF">GGR16_000698</name>
</gene>
<proteinExistence type="predicted"/>
<evidence type="ECO:0000313" key="2">
    <source>
        <dbReference type="Proteomes" id="UP000577362"/>
    </source>
</evidence>
<evidence type="ECO:0000313" key="1">
    <source>
        <dbReference type="EMBL" id="MBB4015692.1"/>
    </source>
</evidence>
<sequence length="73" mass="8238">MVGTSTEEVERLAQRLMQESASATRLSSRERMVTAAKMLRALARERDQLASASDAHRPGGRLRVFLERLLRGR</sequence>
<name>A0A840BVG5_9HYPH</name>
<dbReference type="AlphaFoldDB" id="A0A840BVG5"/>
<organism evidence="1 2">
    <name type="scientific">Chelatococcus caeni</name>
    <dbReference type="NCBI Taxonomy" id="1348468"/>
    <lineage>
        <taxon>Bacteria</taxon>
        <taxon>Pseudomonadati</taxon>
        <taxon>Pseudomonadota</taxon>
        <taxon>Alphaproteobacteria</taxon>
        <taxon>Hyphomicrobiales</taxon>
        <taxon>Chelatococcaceae</taxon>
        <taxon>Chelatococcus</taxon>
    </lineage>
</organism>
<accession>A0A840BVG5</accession>
<dbReference type="Proteomes" id="UP000577362">
    <property type="component" value="Unassembled WGS sequence"/>
</dbReference>
<reference evidence="1 2" key="1">
    <citation type="submission" date="2020-08" db="EMBL/GenBank/DDBJ databases">
        <title>Genomic Encyclopedia of Type Strains, Phase IV (KMG-IV): sequencing the most valuable type-strain genomes for metagenomic binning, comparative biology and taxonomic classification.</title>
        <authorList>
            <person name="Goeker M."/>
        </authorList>
    </citation>
    <scope>NUCLEOTIDE SEQUENCE [LARGE SCALE GENOMIC DNA]</scope>
    <source>
        <strain evidence="1 2">DSM 103737</strain>
    </source>
</reference>
<dbReference type="EMBL" id="JACIEN010000001">
    <property type="protein sequence ID" value="MBB4015692.1"/>
    <property type="molecule type" value="Genomic_DNA"/>
</dbReference>
<keyword evidence="2" id="KW-1185">Reference proteome</keyword>
<comment type="caution">
    <text evidence="1">The sequence shown here is derived from an EMBL/GenBank/DDBJ whole genome shotgun (WGS) entry which is preliminary data.</text>
</comment>